<gene>
    <name evidence="4" type="ORF">BIW11_01496</name>
</gene>
<keyword evidence="1" id="KW-0863">Zinc-finger</keyword>
<feature type="region of interest" description="Disordered" evidence="2">
    <location>
        <begin position="1002"/>
        <end position="1028"/>
    </location>
</feature>
<name>A0A1V9XD35_9ACAR</name>
<keyword evidence="1" id="KW-0862">Zinc</keyword>
<dbReference type="OrthoDB" id="6346001at2759"/>
<proteinExistence type="predicted"/>
<dbReference type="STRING" id="418985.A0A1V9XD35"/>
<evidence type="ECO:0000259" key="3">
    <source>
        <dbReference type="PROSITE" id="PS50157"/>
    </source>
</evidence>
<dbReference type="PANTHER" id="PTHR14312">
    <property type="entry name" value="CREB/ATF BZIP TRANSCRIPTION FACTOR"/>
    <property type="match status" value="1"/>
</dbReference>
<organism evidence="4 5">
    <name type="scientific">Tropilaelaps mercedesae</name>
    <dbReference type="NCBI Taxonomy" id="418985"/>
    <lineage>
        <taxon>Eukaryota</taxon>
        <taxon>Metazoa</taxon>
        <taxon>Ecdysozoa</taxon>
        <taxon>Arthropoda</taxon>
        <taxon>Chelicerata</taxon>
        <taxon>Arachnida</taxon>
        <taxon>Acari</taxon>
        <taxon>Parasitiformes</taxon>
        <taxon>Mesostigmata</taxon>
        <taxon>Gamasina</taxon>
        <taxon>Dermanyssoidea</taxon>
        <taxon>Laelapidae</taxon>
        <taxon>Tropilaelaps</taxon>
    </lineage>
</organism>
<accession>A0A1V9XD35</accession>
<feature type="region of interest" description="Disordered" evidence="2">
    <location>
        <begin position="645"/>
        <end position="835"/>
    </location>
</feature>
<dbReference type="Proteomes" id="UP000192247">
    <property type="component" value="Unassembled WGS sequence"/>
</dbReference>
<dbReference type="GO" id="GO:0043565">
    <property type="term" value="F:sequence-specific DNA binding"/>
    <property type="evidence" value="ECO:0007669"/>
    <property type="project" value="TreeGrafter"/>
</dbReference>
<evidence type="ECO:0000313" key="4">
    <source>
        <dbReference type="EMBL" id="OQR71454.1"/>
    </source>
</evidence>
<sequence length="1129" mass="122609">MVKPRARTETGGVALLQPSRNHSSEGETRLNPILSGLLEHGSPPQKTGLSNLALLSSPVSVTVRRSASTAVASGPSIASGAPTSVSQTPQMVTSAVLSPDAIPTRPSTPYIIRATSKTRPPKQISIPSVSQLEKVIAESIQRGVDVNSKNLPTFVASSSKSNLVTQSISQGQPPATTTPASAVQCLVGSLSNQVTSLVQSLPDETTTLVKAPSVAVKLKISKNDGSYESKVIEVMKKPLAMEQVAREIELAKRRLPPSSAAVLVVPQRLSLTPHSEHQQPSTIVISGHLVTGDQSGNLLSSASYSQTLEPLPIQQEPLDNTLLPEKYNAAPLAEASTVASPVTSAVSSALYAINDDPYNETTRADEELMSEQTRALVCEADASQEVHFTCPIDRPQDAGSANTLQQKQQLHQVQPEQQFQQQPQQEMQQQQPQEQGHQLPQEQQCTQQQQQCIQQQQQCIQQQQHPQQQCILQQHEVRQQQYLHQHQHGLHQEQEQLPSAFEHTDSINVEVLKPNDKQEPASIFSSPMAVDVSVIDDDNLIDDVEETPPAISLNPPDAEEEPPPQTSTAPGREDVVIDLTEADVKSQMVLNVAGQKDECLTRRRPAAIARPRVPKVAPLCRSSLKPNIAIMRRSLRPMISKEKLVTSQALPATSLVTTGKGEPTERGDDPFSSGSTERSPMENTSINAVRSDDSQSRVPPVRSGEPMEETSRLAQKDEPEPQSAPATAPVKAQVSADRSSCAKRRRNSSLQSEGSSAPESDTQSHESVGSSEYGSNRRRSTRPKVPTTKVAETQFDNDALVTQPPQQEAPVNTKIVQQKATRPSRRTLARSSSTTRHMGITALSTKVIGAAATIDMAVAATSLQQTTPPEEVPTQQSLLASGESQMLAKTATVAASRRGRRSRVAPCTTKEKLRLRGSASLRCDPSDNKAMTRQADQQKPALTREELIEQKTEDILSSGNRIVSKDVIAGEGDNIKIATTTSSLESSFTVTKEKGPKLALSVADGQNEGQTARQPKPTEDAKDIPGTGVMPVGSPMIVQKNLCCPLCDYKTQTQLFLNIHKRSHRPNLSCSICHKVFGDVQSVKDHEETEHSDETKTAEKLLQCPSCDYRTKFQLYMSRHITLKHTSDE</sequence>
<dbReference type="InterPro" id="IPR013087">
    <property type="entry name" value="Znf_C2H2_type"/>
</dbReference>
<dbReference type="PANTHER" id="PTHR14312:SF1">
    <property type="entry name" value="BASIC-LEUCINE ZIPPER TRANSCRIPTION FACTOR A"/>
    <property type="match status" value="1"/>
</dbReference>
<keyword evidence="5" id="KW-1185">Reference proteome</keyword>
<feature type="compositionally biased region" description="Basic and acidic residues" evidence="2">
    <location>
        <begin position="709"/>
        <end position="719"/>
    </location>
</feature>
<feature type="domain" description="C2H2-type" evidence="3">
    <location>
        <begin position="1068"/>
        <end position="1096"/>
    </location>
</feature>
<feature type="compositionally biased region" description="Polar residues" evidence="2">
    <location>
        <begin position="748"/>
        <end position="774"/>
    </location>
</feature>
<dbReference type="GO" id="GO:0008270">
    <property type="term" value="F:zinc ion binding"/>
    <property type="evidence" value="ECO:0007669"/>
    <property type="project" value="UniProtKB-KW"/>
</dbReference>
<dbReference type="GO" id="GO:0005634">
    <property type="term" value="C:nucleus"/>
    <property type="evidence" value="ECO:0007669"/>
    <property type="project" value="TreeGrafter"/>
</dbReference>
<dbReference type="InParanoid" id="A0A1V9XD35"/>
<dbReference type="AlphaFoldDB" id="A0A1V9XD35"/>
<evidence type="ECO:0000313" key="5">
    <source>
        <dbReference type="Proteomes" id="UP000192247"/>
    </source>
</evidence>
<comment type="caution">
    <text evidence="4">The sequence shown here is derived from an EMBL/GenBank/DDBJ whole genome shotgun (WGS) entry which is preliminary data.</text>
</comment>
<reference evidence="4 5" key="1">
    <citation type="journal article" date="2017" name="Gigascience">
        <title>Draft genome of the honey bee ectoparasitic mite, Tropilaelaps mercedesae, is shaped by the parasitic life history.</title>
        <authorList>
            <person name="Dong X."/>
            <person name="Armstrong S.D."/>
            <person name="Xia D."/>
            <person name="Makepeace B.L."/>
            <person name="Darby A.C."/>
            <person name="Kadowaki T."/>
        </authorList>
    </citation>
    <scope>NUCLEOTIDE SEQUENCE [LARGE SCALE GENOMIC DNA]</scope>
    <source>
        <strain evidence="4">Wuxi-XJTLU</strain>
    </source>
</reference>
<feature type="region of interest" description="Disordered" evidence="2">
    <location>
        <begin position="391"/>
        <end position="436"/>
    </location>
</feature>
<dbReference type="EMBL" id="MNPL01014563">
    <property type="protein sequence ID" value="OQR71454.1"/>
    <property type="molecule type" value="Genomic_DNA"/>
</dbReference>
<feature type="region of interest" description="Disordered" evidence="2">
    <location>
        <begin position="545"/>
        <end position="572"/>
    </location>
</feature>
<dbReference type="PROSITE" id="PS50157">
    <property type="entry name" value="ZINC_FINGER_C2H2_2"/>
    <property type="match status" value="1"/>
</dbReference>
<keyword evidence="1" id="KW-0479">Metal-binding</keyword>
<feature type="compositionally biased region" description="Polar residues" evidence="2">
    <location>
        <begin position="803"/>
        <end position="820"/>
    </location>
</feature>
<feature type="region of interest" description="Disordered" evidence="2">
    <location>
        <begin position="1"/>
        <end position="28"/>
    </location>
</feature>
<feature type="compositionally biased region" description="Low complexity" evidence="2">
    <location>
        <begin position="405"/>
        <end position="436"/>
    </location>
</feature>
<protein>
    <recommendedName>
        <fullName evidence="3">C2H2-type domain-containing protein</fullName>
    </recommendedName>
</protein>
<dbReference type="PROSITE" id="PS00028">
    <property type="entry name" value="ZINC_FINGER_C2H2_1"/>
    <property type="match status" value="1"/>
</dbReference>
<feature type="compositionally biased region" description="Polar residues" evidence="2">
    <location>
        <begin position="672"/>
        <end position="688"/>
    </location>
</feature>
<dbReference type="GO" id="GO:0010468">
    <property type="term" value="P:regulation of gene expression"/>
    <property type="evidence" value="ECO:0007669"/>
    <property type="project" value="TreeGrafter"/>
</dbReference>
<evidence type="ECO:0000256" key="1">
    <source>
        <dbReference type="PROSITE-ProRule" id="PRU00042"/>
    </source>
</evidence>
<dbReference type="SMART" id="SM00355">
    <property type="entry name" value="ZnF_C2H2"/>
    <property type="match status" value="3"/>
</dbReference>
<feature type="compositionally biased region" description="Polar residues" evidence="2">
    <location>
        <begin position="645"/>
        <end position="657"/>
    </location>
</feature>
<dbReference type="Gene3D" id="3.30.160.60">
    <property type="entry name" value="Classic Zinc Finger"/>
    <property type="match status" value="1"/>
</dbReference>
<evidence type="ECO:0000256" key="2">
    <source>
        <dbReference type="SAM" id="MobiDB-lite"/>
    </source>
</evidence>